<reference evidence="2 3" key="1">
    <citation type="submission" date="2016-10" db="EMBL/GenBank/DDBJ databases">
        <title>The genome sequence of Colletotrichum fioriniae PJ7.</title>
        <authorList>
            <person name="Baroncelli R."/>
        </authorList>
    </citation>
    <scope>NUCLEOTIDE SEQUENCE [LARGE SCALE GENOMIC DNA]</scope>
    <source>
        <strain evidence="2 3">Tom-12</strain>
    </source>
</reference>
<dbReference type="SMART" id="SM00256">
    <property type="entry name" value="FBOX"/>
    <property type="match status" value="1"/>
</dbReference>
<dbReference type="SUPFAM" id="SSF81383">
    <property type="entry name" value="F-box domain"/>
    <property type="match status" value="1"/>
</dbReference>
<sequence length="529" mass="59818">MAAVSRNPGFASQVLAQPVPITPHDLAAGGLVVKADFDDGYPHFSTEKPSQEARDAAKPTMFVFQTASDFNDDQAAEAGFIIGTTMQPLSDSIGPSVMFRPAPNKSTAAQTFTMKTESPTTARLRHRKDWPSWLIQLKFQAYQHNIWEYIDPSAPPNASDPAQRILHIPKIDELISWRQVQLKEQYSRELRAAYSARAGGSPQQPLPPAPAAVTLDDIREEFKTRLAEYYEGVVERDDIRKEYRTVWNWVHATVDASVLSAARATAAAEDDCSLRGVVRALRGRFGPARDREGSVVRRLFLGRVLVRRALERVKALAKDPAHGVQPQTCTVPSFLKLPNEMLYHIISFLELHDQFILRQTCKDMQILLQKDWRLLFTRLAVSQKLDFLAGLAFTSPNHWVCGGCHLLHRIDTNDMPWHLLRTCPYDTNRACFLSRFDIRESHVQLALKLMRLETAANQEYLKKIMSPFTFEFTIHAWYDYGSYKSPNDKSWTAPVYDTSNTYSPGPKVYPDSGSIRMLYATGTTLGNVR</sequence>
<accession>A0ABQ9RIH6</accession>
<gene>
    <name evidence="2" type="ORF">CTAM01_03786</name>
</gene>
<dbReference type="Pfam" id="PF00646">
    <property type="entry name" value="F-box"/>
    <property type="match status" value="1"/>
</dbReference>
<dbReference type="InterPro" id="IPR001810">
    <property type="entry name" value="F-box_dom"/>
</dbReference>
<keyword evidence="3" id="KW-1185">Reference proteome</keyword>
<dbReference type="EMBL" id="MLFU01000009">
    <property type="protein sequence ID" value="KAK1504479.1"/>
    <property type="molecule type" value="Genomic_DNA"/>
</dbReference>
<proteinExistence type="predicted"/>
<dbReference type="RefSeq" id="XP_060385238.1">
    <property type="nucleotide sequence ID" value="XM_060519817.1"/>
</dbReference>
<evidence type="ECO:0000313" key="3">
    <source>
        <dbReference type="Proteomes" id="UP001227543"/>
    </source>
</evidence>
<comment type="caution">
    <text evidence="2">The sequence shown here is derived from an EMBL/GenBank/DDBJ whole genome shotgun (WGS) entry which is preliminary data.</text>
</comment>
<feature type="domain" description="F-box" evidence="1">
    <location>
        <begin position="331"/>
        <end position="379"/>
    </location>
</feature>
<dbReference type="Proteomes" id="UP001227543">
    <property type="component" value="Unassembled WGS sequence"/>
</dbReference>
<dbReference type="PROSITE" id="PS50181">
    <property type="entry name" value="FBOX"/>
    <property type="match status" value="1"/>
</dbReference>
<organism evidence="2 3">
    <name type="scientific">Colletotrichum tamarilloi</name>
    <dbReference type="NCBI Taxonomy" id="1209934"/>
    <lineage>
        <taxon>Eukaryota</taxon>
        <taxon>Fungi</taxon>
        <taxon>Dikarya</taxon>
        <taxon>Ascomycota</taxon>
        <taxon>Pezizomycotina</taxon>
        <taxon>Sordariomycetes</taxon>
        <taxon>Hypocreomycetidae</taxon>
        <taxon>Glomerellales</taxon>
        <taxon>Glomerellaceae</taxon>
        <taxon>Colletotrichum</taxon>
        <taxon>Colletotrichum acutatum species complex</taxon>
    </lineage>
</organism>
<name>A0ABQ9RIH6_9PEZI</name>
<dbReference type="GeneID" id="85404055"/>
<protein>
    <recommendedName>
        <fullName evidence="1">F-box domain-containing protein</fullName>
    </recommendedName>
</protein>
<evidence type="ECO:0000313" key="2">
    <source>
        <dbReference type="EMBL" id="KAK1504479.1"/>
    </source>
</evidence>
<dbReference type="InterPro" id="IPR036047">
    <property type="entry name" value="F-box-like_dom_sf"/>
</dbReference>
<evidence type="ECO:0000259" key="1">
    <source>
        <dbReference type="PROSITE" id="PS50181"/>
    </source>
</evidence>